<dbReference type="InterPro" id="IPR035897">
    <property type="entry name" value="Toll_tir_struct_dom_sf"/>
</dbReference>
<comment type="caution">
    <text evidence="1">The sequence shown here is derived from an EMBL/GenBank/DDBJ whole genome shotgun (WGS) entry which is preliminary data.</text>
</comment>
<organism evidence="1 2">
    <name type="scientific">Candidatus Lactobacillus pullistercoris</name>
    <dbReference type="NCBI Taxonomy" id="2838636"/>
    <lineage>
        <taxon>Bacteria</taxon>
        <taxon>Bacillati</taxon>
        <taxon>Bacillota</taxon>
        <taxon>Bacilli</taxon>
        <taxon>Lactobacillales</taxon>
        <taxon>Lactobacillaceae</taxon>
        <taxon>Lactobacillus</taxon>
    </lineage>
</organism>
<gene>
    <name evidence="1" type="ORF">H9806_08940</name>
</gene>
<accession>A0A9E2NUF2</accession>
<protein>
    <recommendedName>
        <fullName evidence="3">TIR domain-containing protein</fullName>
    </recommendedName>
</protein>
<reference evidence="1" key="2">
    <citation type="submission" date="2021-04" db="EMBL/GenBank/DDBJ databases">
        <authorList>
            <person name="Gilroy R."/>
        </authorList>
    </citation>
    <scope>NUCLEOTIDE SEQUENCE</scope>
    <source>
        <strain evidence="1">F6-686</strain>
    </source>
</reference>
<dbReference type="Gene3D" id="3.40.50.10140">
    <property type="entry name" value="Toll/interleukin-1 receptor homology (TIR) domain"/>
    <property type="match status" value="1"/>
</dbReference>
<dbReference type="EMBL" id="JAHLFT010000118">
    <property type="protein sequence ID" value="MBU3829221.1"/>
    <property type="molecule type" value="Genomic_DNA"/>
</dbReference>
<proteinExistence type="predicted"/>
<sequence>MYRAFNLTNLEDLEELQNIDSLEAQKEYEERKEEVTQNLSIAKILKSSTYAQEDHEKIKINADEIQKRIFPTYKDYDIFLSHSHKDLALVQKFAYYLTHKMRVRVFIDSEVWGYVDDLLKQVNDKYALKEKNLYDYKIANIDACNIYLMLSNAIHDVINETECLFFINTPNSINVDSNIELQNVESPWLYDELKTTSMIKRRIPDSIQGYLDGLAAYRKRHKNYTDSIEPKWIRNVHKEIDGLTILPNEILLKWQNKIDTSYYPGEEISSMRDFYSVLHENDI</sequence>
<dbReference type="SUPFAM" id="SSF52200">
    <property type="entry name" value="Toll/Interleukin receptor TIR domain"/>
    <property type="match status" value="1"/>
</dbReference>
<evidence type="ECO:0000313" key="2">
    <source>
        <dbReference type="Proteomes" id="UP000823844"/>
    </source>
</evidence>
<name>A0A9E2NUF2_9LACO</name>
<evidence type="ECO:0000313" key="1">
    <source>
        <dbReference type="EMBL" id="MBU3829221.1"/>
    </source>
</evidence>
<dbReference type="AlphaFoldDB" id="A0A9E2NUF2"/>
<dbReference type="Proteomes" id="UP000823844">
    <property type="component" value="Unassembled WGS sequence"/>
</dbReference>
<evidence type="ECO:0008006" key="3">
    <source>
        <dbReference type="Google" id="ProtNLM"/>
    </source>
</evidence>
<reference evidence="1" key="1">
    <citation type="journal article" date="2021" name="PeerJ">
        <title>Extensive microbial diversity within the chicken gut microbiome revealed by metagenomics and culture.</title>
        <authorList>
            <person name="Gilroy R."/>
            <person name="Ravi A."/>
            <person name="Getino M."/>
            <person name="Pursley I."/>
            <person name="Horton D.L."/>
            <person name="Alikhan N.F."/>
            <person name="Baker D."/>
            <person name="Gharbi K."/>
            <person name="Hall N."/>
            <person name="Watson M."/>
            <person name="Adriaenssens E.M."/>
            <person name="Foster-Nyarko E."/>
            <person name="Jarju S."/>
            <person name="Secka A."/>
            <person name="Antonio M."/>
            <person name="Oren A."/>
            <person name="Chaudhuri R.R."/>
            <person name="La Ragione R."/>
            <person name="Hildebrand F."/>
            <person name="Pallen M.J."/>
        </authorList>
    </citation>
    <scope>NUCLEOTIDE SEQUENCE</scope>
    <source>
        <strain evidence="1">F6-686</strain>
    </source>
</reference>